<dbReference type="Gene3D" id="1.10.10.10">
    <property type="entry name" value="Winged helix-like DNA-binding domain superfamily/Winged helix DNA-binding domain"/>
    <property type="match status" value="1"/>
</dbReference>
<dbReference type="GO" id="GO:0004803">
    <property type="term" value="F:transposase activity"/>
    <property type="evidence" value="ECO:0007669"/>
    <property type="project" value="InterPro"/>
</dbReference>
<protein>
    <submittedName>
        <fullName evidence="2">Transposase</fullName>
    </submittedName>
</protein>
<organism evidence="2 5">
    <name type="scientific">Neolewinella litorea</name>
    <dbReference type="NCBI Taxonomy" id="2562452"/>
    <lineage>
        <taxon>Bacteria</taxon>
        <taxon>Pseudomonadati</taxon>
        <taxon>Bacteroidota</taxon>
        <taxon>Saprospiria</taxon>
        <taxon>Saprospirales</taxon>
        <taxon>Lewinellaceae</taxon>
        <taxon>Neolewinella</taxon>
    </lineage>
</organism>
<evidence type="ECO:0000313" key="1">
    <source>
        <dbReference type="EMBL" id="THH34220.1"/>
    </source>
</evidence>
<name>A0A4S4N8L0_9BACT</name>
<dbReference type="OrthoDB" id="1495855at2"/>
<dbReference type="EMBL" id="SRSF01000009">
    <property type="protein sequence ID" value="THH36381.1"/>
    <property type="molecule type" value="Genomic_DNA"/>
</dbReference>
<dbReference type="AlphaFoldDB" id="A0A4S4N8L0"/>
<gene>
    <name evidence="4" type="ORF">E4021_12295</name>
    <name evidence="3" type="ORF">E4021_14950</name>
    <name evidence="2" type="ORF">E4021_15805</name>
    <name evidence="1" type="ORF">E4021_17900</name>
</gene>
<dbReference type="EMBL" id="SRSF01000005">
    <property type="protein sequence ID" value="THH37815.1"/>
    <property type="molecule type" value="Genomic_DNA"/>
</dbReference>
<comment type="caution">
    <text evidence="2">The sequence shown here is derived from an EMBL/GenBank/DDBJ whole genome shotgun (WGS) entry which is preliminary data.</text>
</comment>
<dbReference type="Proteomes" id="UP000308528">
    <property type="component" value="Unassembled WGS sequence"/>
</dbReference>
<evidence type="ECO:0000313" key="4">
    <source>
        <dbReference type="EMBL" id="THH37815.1"/>
    </source>
</evidence>
<dbReference type="RefSeq" id="WP_136459663.1">
    <property type="nucleotide sequence ID" value="NZ_SRSF01000005.1"/>
</dbReference>
<dbReference type="InterPro" id="IPR009057">
    <property type="entry name" value="Homeodomain-like_sf"/>
</dbReference>
<dbReference type="EMBL" id="SRSF01000011">
    <property type="protein sequence ID" value="THH35554.1"/>
    <property type="molecule type" value="Genomic_DNA"/>
</dbReference>
<dbReference type="InterPro" id="IPR002514">
    <property type="entry name" value="Transposase_8"/>
</dbReference>
<reference evidence="2 5" key="1">
    <citation type="submission" date="2019-04" db="EMBL/GenBank/DDBJ databases">
        <title>Lewinella litorea sp. nov., isolated from a marine sand.</title>
        <authorList>
            <person name="Yoon J.-H."/>
        </authorList>
    </citation>
    <scope>NUCLEOTIDE SEQUENCE [LARGE SCALE GENOMIC DNA]</scope>
    <source>
        <strain evidence="2 5">HSMS-39</strain>
    </source>
</reference>
<dbReference type="InterPro" id="IPR036388">
    <property type="entry name" value="WH-like_DNA-bd_sf"/>
</dbReference>
<dbReference type="SUPFAM" id="SSF46689">
    <property type="entry name" value="Homeodomain-like"/>
    <property type="match status" value="1"/>
</dbReference>
<evidence type="ECO:0000313" key="3">
    <source>
        <dbReference type="EMBL" id="THH36381.1"/>
    </source>
</evidence>
<evidence type="ECO:0000313" key="5">
    <source>
        <dbReference type="Proteomes" id="UP000308528"/>
    </source>
</evidence>
<dbReference type="EMBL" id="SRSF01000030">
    <property type="protein sequence ID" value="THH34220.1"/>
    <property type="molecule type" value="Genomic_DNA"/>
</dbReference>
<sequence length="79" mass="9344">MSKRKFTTEDKLQIIKEASEKGVKVTLEKYDVYPATYYAWRKKFSEMGEDGFRHGVTVKRLREIKSLEKENRSLKELVA</sequence>
<dbReference type="Pfam" id="PF01527">
    <property type="entry name" value="HTH_Tnp_1"/>
    <property type="match status" value="1"/>
</dbReference>
<dbReference type="GO" id="GO:0003677">
    <property type="term" value="F:DNA binding"/>
    <property type="evidence" value="ECO:0007669"/>
    <property type="project" value="InterPro"/>
</dbReference>
<keyword evidence="5" id="KW-1185">Reference proteome</keyword>
<dbReference type="GO" id="GO:0006313">
    <property type="term" value="P:DNA transposition"/>
    <property type="evidence" value="ECO:0007669"/>
    <property type="project" value="InterPro"/>
</dbReference>
<evidence type="ECO:0000313" key="2">
    <source>
        <dbReference type="EMBL" id="THH35554.1"/>
    </source>
</evidence>
<accession>A0A4S4N8L0</accession>
<feature type="non-terminal residue" evidence="2">
    <location>
        <position position="79"/>
    </location>
</feature>
<proteinExistence type="predicted"/>